<keyword evidence="3" id="KW-0325">Glycoprotein</keyword>
<dbReference type="Proteomes" id="UP000095280">
    <property type="component" value="Unplaced"/>
</dbReference>
<keyword evidence="5" id="KW-0472">Membrane</keyword>
<dbReference type="PANTHER" id="PTHR10519">
    <property type="entry name" value="GABA-B RECEPTOR"/>
    <property type="match status" value="1"/>
</dbReference>
<keyword evidence="2" id="KW-0675">Receptor</keyword>
<organism evidence="6 9">
    <name type="scientific">Macrostomum lignano</name>
    <dbReference type="NCBI Taxonomy" id="282301"/>
    <lineage>
        <taxon>Eukaryota</taxon>
        <taxon>Metazoa</taxon>
        <taxon>Spiralia</taxon>
        <taxon>Lophotrochozoa</taxon>
        <taxon>Platyhelminthes</taxon>
        <taxon>Rhabditophora</taxon>
        <taxon>Macrostomorpha</taxon>
        <taxon>Macrostomida</taxon>
        <taxon>Macrostomidae</taxon>
        <taxon>Macrostomum</taxon>
    </lineage>
</organism>
<dbReference type="PANTHER" id="PTHR10519:SF20">
    <property type="entry name" value="G-PROTEIN COUPLED RECEPTOR 156-RELATED"/>
    <property type="match status" value="1"/>
</dbReference>
<feature type="transmembrane region" description="Helical" evidence="5">
    <location>
        <begin position="12"/>
        <end position="35"/>
    </location>
</feature>
<dbReference type="GO" id="GO:0038039">
    <property type="term" value="C:G protein-coupled receptor heterodimeric complex"/>
    <property type="evidence" value="ECO:0007669"/>
    <property type="project" value="TreeGrafter"/>
</dbReference>
<evidence type="ECO:0000256" key="4">
    <source>
        <dbReference type="ARBA" id="ARBA00023224"/>
    </source>
</evidence>
<evidence type="ECO:0000256" key="5">
    <source>
        <dbReference type="SAM" id="Phobius"/>
    </source>
</evidence>
<dbReference type="GO" id="GO:0004965">
    <property type="term" value="F:G protein-coupled GABA receptor activity"/>
    <property type="evidence" value="ECO:0007669"/>
    <property type="project" value="InterPro"/>
</dbReference>
<dbReference type="WBParaSite" id="maker-uti_cns_0000519-snap-gene-0.17-mRNA-1">
    <property type="protein sequence ID" value="maker-uti_cns_0000519-snap-gene-0.17-mRNA-1"/>
    <property type="gene ID" value="maker-uti_cns_0000519-snap-gene-0.17"/>
</dbReference>
<evidence type="ECO:0000313" key="8">
    <source>
        <dbReference type="WBParaSite" id="maker-uti_cns_0000519-snap-gene-0.17-mRNA-1"/>
    </source>
</evidence>
<keyword evidence="4" id="KW-0807">Transducer</keyword>
<accession>A0A1I8G1D4</accession>
<dbReference type="AlphaFoldDB" id="A0A1I8G1D4"/>
<reference evidence="7 8" key="1">
    <citation type="submission" date="2016-11" db="UniProtKB">
        <authorList>
            <consortium name="WormBaseParasite"/>
        </authorList>
    </citation>
    <scope>IDENTIFICATION</scope>
</reference>
<evidence type="ECO:0000313" key="9">
    <source>
        <dbReference type="WBParaSite" id="maker-uti_cns_0000536-snap-gene-0.5-mRNA-1"/>
    </source>
</evidence>
<dbReference type="InterPro" id="IPR002455">
    <property type="entry name" value="GPCR3_GABA-B"/>
</dbReference>
<evidence type="ECO:0000313" key="7">
    <source>
        <dbReference type="WBParaSite" id="maker-uti_cns_0000139-snap-gene-2.22-mRNA-1"/>
    </source>
</evidence>
<keyword evidence="5" id="KW-0812">Transmembrane</keyword>
<dbReference type="WBParaSite" id="maker-uti_cns_0000139-snap-gene-2.22-mRNA-1">
    <property type="protein sequence ID" value="maker-uti_cns_0000139-snap-gene-2.22-mRNA-1"/>
    <property type="gene ID" value="maker-uti_cns_0000139-snap-gene-2.22"/>
</dbReference>
<protein>
    <submittedName>
        <fullName evidence="7 8">G_PROTEIN_RECEP_F3_4 domain-containing protein</fullName>
    </submittedName>
</protein>
<keyword evidence="6" id="KW-1185">Reference proteome</keyword>
<keyword evidence="5" id="KW-1133">Transmembrane helix</keyword>
<evidence type="ECO:0000313" key="6">
    <source>
        <dbReference type="Proteomes" id="UP000095280"/>
    </source>
</evidence>
<proteinExistence type="predicted"/>
<evidence type="ECO:0000256" key="2">
    <source>
        <dbReference type="ARBA" id="ARBA00023170"/>
    </source>
</evidence>
<sequence>MVHVESLNDSKKIGVCVYNTLVMGAIGVTMAFVLPNSEVNVRFLLINGCIFLCCTTVVIIVFGSKIFTIIKHGPSKVDDLNNTLPGNGSTMNQNQTSTT</sequence>
<evidence type="ECO:0000256" key="1">
    <source>
        <dbReference type="ARBA" id="ARBA00023040"/>
    </source>
</evidence>
<name>A0A1I8G1D4_9PLAT</name>
<dbReference type="WBParaSite" id="maker-uti_cns_0000536-snap-gene-0.5-mRNA-1">
    <property type="protein sequence ID" value="maker-uti_cns_0000536-snap-gene-0.5-mRNA-1"/>
    <property type="gene ID" value="maker-uti_cns_0000536-snap-gene-0.5"/>
</dbReference>
<evidence type="ECO:0000256" key="3">
    <source>
        <dbReference type="ARBA" id="ARBA00023180"/>
    </source>
</evidence>
<feature type="transmembrane region" description="Helical" evidence="5">
    <location>
        <begin position="41"/>
        <end position="62"/>
    </location>
</feature>
<keyword evidence="1" id="KW-0297">G-protein coupled receptor</keyword>
<dbReference type="GO" id="GO:0007214">
    <property type="term" value="P:gamma-aminobutyric acid signaling pathway"/>
    <property type="evidence" value="ECO:0007669"/>
    <property type="project" value="TreeGrafter"/>
</dbReference>